<accession>A0A0J1FM03</accession>
<dbReference type="Proteomes" id="UP000036356">
    <property type="component" value="Unassembled WGS sequence"/>
</dbReference>
<protein>
    <submittedName>
        <fullName evidence="2">Uncharacterized protein</fullName>
    </submittedName>
</protein>
<dbReference type="EMBL" id="LDZY01000013">
    <property type="protein sequence ID" value="KLU64500.1"/>
    <property type="molecule type" value="Genomic_DNA"/>
</dbReference>
<dbReference type="STRING" id="476652.DEAC_c34430"/>
<keyword evidence="1" id="KW-0472">Membrane</keyword>
<feature type="transmembrane region" description="Helical" evidence="1">
    <location>
        <begin position="146"/>
        <end position="165"/>
    </location>
</feature>
<organism evidence="2 3">
    <name type="scientific">Desulfosporosinus acididurans</name>
    <dbReference type="NCBI Taxonomy" id="476652"/>
    <lineage>
        <taxon>Bacteria</taxon>
        <taxon>Bacillati</taxon>
        <taxon>Bacillota</taxon>
        <taxon>Clostridia</taxon>
        <taxon>Eubacteriales</taxon>
        <taxon>Desulfitobacteriaceae</taxon>
        <taxon>Desulfosporosinus</taxon>
    </lineage>
</organism>
<dbReference type="PATRIC" id="fig|476652.3.peg.3636"/>
<proteinExistence type="predicted"/>
<name>A0A0J1FM03_9FIRM</name>
<evidence type="ECO:0000313" key="3">
    <source>
        <dbReference type="Proteomes" id="UP000036356"/>
    </source>
</evidence>
<dbReference type="AlphaFoldDB" id="A0A0J1FM03"/>
<keyword evidence="3" id="KW-1185">Reference proteome</keyword>
<gene>
    <name evidence="2" type="ORF">DEAC_c34430</name>
</gene>
<reference evidence="2 3" key="1">
    <citation type="submission" date="2015-06" db="EMBL/GenBank/DDBJ databases">
        <title>Draft genome of the moderately acidophilic sulfate reducer Candidatus Desulfosporosinus acididurans strain M1.</title>
        <authorList>
            <person name="Poehlein A."/>
            <person name="Petzsch P."/>
            <person name="Johnson B.D."/>
            <person name="Schloemann M."/>
            <person name="Daniel R."/>
            <person name="Muehling M."/>
        </authorList>
    </citation>
    <scope>NUCLEOTIDE SEQUENCE [LARGE SCALE GENOMIC DNA]</scope>
    <source>
        <strain evidence="2 3">M1</strain>
    </source>
</reference>
<comment type="caution">
    <text evidence="2">The sequence shown here is derived from an EMBL/GenBank/DDBJ whole genome shotgun (WGS) entry which is preliminary data.</text>
</comment>
<keyword evidence="1" id="KW-0812">Transmembrane</keyword>
<feature type="transmembrane region" description="Helical" evidence="1">
    <location>
        <begin position="35"/>
        <end position="55"/>
    </location>
</feature>
<feature type="transmembrane region" description="Helical" evidence="1">
    <location>
        <begin position="121"/>
        <end position="140"/>
    </location>
</feature>
<feature type="transmembrane region" description="Helical" evidence="1">
    <location>
        <begin position="61"/>
        <end position="78"/>
    </location>
</feature>
<evidence type="ECO:0000313" key="2">
    <source>
        <dbReference type="EMBL" id="KLU64500.1"/>
    </source>
</evidence>
<keyword evidence="1" id="KW-1133">Transmembrane helix</keyword>
<sequence length="175" mass="20518">MSKVALDKDLLLLKEMLLMKEDSMVNTRHLRRLRFIEAVILNIPFILVLFLYCVMPINLGFSQRITTSLVLALVLWSIKFGKSLNNLYYCSILPFMKPLWEYEQQKLISDKGIKRRRKQKYGNALIIIGLIIIIIFPLPMPRQFNWYSFSGSLIGYNIGMMLRVFTEEFDTVSMP</sequence>
<evidence type="ECO:0000256" key="1">
    <source>
        <dbReference type="SAM" id="Phobius"/>
    </source>
</evidence>